<dbReference type="EMBL" id="JAAFYZ010000020">
    <property type="protein sequence ID" value="MBS2546902.1"/>
    <property type="molecule type" value="Genomic_DNA"/>
</dbReference>
<evidence type="ECO:0008006" key="3">
    <source>
        <dbReference type="Google" id="ProtNLM"/>
    </source>
</evidence>
<comment type="caution">
    <text evidence="1">The sequence shown here is derived from an EMBL/GenBank/DDBJ whole genome shotgun (WGS) entry which is preliminary data.</text>
</comment>
<dbReference type="RefSeq" id="WP_194893303.1">
    <property type="nucleotide sequence ID" value="NZ_JAAFYZ010000020.1"/>
</dbReference>
<proteinExistence type="predicted"/>
<keyword evidence="2" id="KW-1185">Reference proteome</keyword>
<evidence type="ECO:0000313" key="2">
    <source>
        <dbReference type="Proteomes" id="UP000730482"/>
    </source>
</evidence>
<name>A0ABS5KLI2_9ACTN</name>
<dbReference type="Proteomes" id="UP000730482">
    <property type="component" value="Unassembled WGS sequence"/>
</dbReference>
<gene>
    <name evidence="1" type="ORF">KGQ19_08465</name>
</gene>
<reference evidence="1 2" key="1">
    <citation type="submission" date="2020-02" db="EMBL/GenBank/DDBJ databases">
        <title>Acidophilic actinobacteria isolated from forest soil.</title>
        <authorList>
            <person name="Golinska P."/>
        </authorList>
    </citation>
    <scope>NUCLEOTIDE SEQUENCE [LARGE SCALE GENOMIC DNA]</scope>
    <source>
        <strain evidence="1 2">NL8</strain>
    </source>
</reference>
<protein>
    <recommendedName>
        <fullName evidence="3">DUF4760 domain-containing protein</fullName>
    </recommendedName>
</protein>
<organism evidence="1 2">
    <name type="scientific">Catenulispora pinistramenti</name>
    <dbReference type="NCBI Taxonomy" id="2705254"/>
    <lineage>
        <taxon>Bacteria</taxon>
        <taxon>Bacillati</taxon>
        <taxon>Actinomycetota</taxon>
        <taxon>Actinomycetes</taxon>
        <taxon>Catenulisporales</taxon>
        <taxon>Catenulisporaceae</taxon>
        <taxon>Catenulispora</taxon>
    </lineage>
</organism>
<accession>A0ABS5KLI2</accession>
<sequence>MSMPTWLATVLIAAGTSVVARMVPDLTVVSRLDARKARVKAVHDARDRFSNCVITMLTLCGALAAWDIPDDVSDVVRARLEGESERWRGLIDETTVWLIDNSAFYALSWPRNLRVIAGRYATETRGVWLSERTEADKVRLLGDLTAHIQSIYFIRLWRVMARAEALRNVQNAFDALNSPPVPMPLPVVEESP</sequence>
<evidence type="ECO:0000313" key="1">
    <source>
        <dbReference type="EMBL" id="MBS2546902.1"/>
    </source>
</evidence>